<sequence length="231" mass="26507">MISSGFTLLEHIYPSSLQKFLTHGQSAARLPPFCHFVAIRLADEYGHPIIRPMAMYCAALLRYKFLLEGDVDNEGNRHFLSADDAALVLAGRDEMRAMGRRFTYAYLIECALMNQGASPLCHNKPVLDSDSDIAKPDKPKSWTCQKWLKQLYVALDQNRFFEEKSIGIHLLSKKSWNTVTRNMCSDCVRELNKHVGFGVEDCWETIPQIFEQGLCWEQMRMKEENAQVPLK</sequence>
<evidence type="ECO:0000313" key="2">
    <source>
        <dbReference type="Proteomes" id="UP000027265"/>
    </source>
</evidence>
<dbReference type="Proteomes" id="UP000027265">
    <property type="component" value="Unassembled WGS sequence"/>
</dbReference>
<accession>A0A067PTC6</accession>
<evidence type="ECO:0000313" key="1">
    <source>
        <dbReference type="EMBL" id="KDQ53601.1"/>
    </source>
</evidence>
<organism evidence="1 2">
    <name type="scientific">Jaapia argillacea MUCL 33604</name>
    <dbReference type="NCBI Taxonomy" id="933084"/>
    <lineage>
        <taxon>Eukaryota</taxon>
        <taxon>Fungi</taxon>
        <taxon>Dikarya</taxon>
        <taxon>Basidiomycota</taxon>
        <taxon>Agaricomycotina</taxon>
        <taxon>Agaricomycetes</taxon>
        <taxon>Agaricomycetidae</taxon>
        <taxon>Jaapiales</taxon>
        <taxon>Jaapiaceae</taxon>
        <taxon>Jaapia</taxon>
    </lineage>
</organism>
<keyword evidence="2" id="KW-1185">Reference proteome</keyword>
<dbReference type="InParanoid" id="A0A067PTC6"/>
<proteinExistence type="predicted"/>
<reference evidence="2" key="1">
    <citation type="journal article" date="2014" name="Proc. Natl. Acad. Sci. U.S.A.">
        <title>Extensive sampling of basidiomycete genomes demonstrates inadequacy of the white-rot/brown-rot paradigm for wood decay fungi.</title>
        <authorList>
            <person name="Riley R."/>
            <person name="Salamov A.A."/>
            <person name="Brown D.W."/>
            <person name="Nagy L.G."/>
            <person name="Floudas D."/>
            <person name="Held B.W."/>
            <person name="Levasseur A."/>
            <person name="Lombard V."/>
            <person name="Morin E."/>
            <person name="Otillar R."/>
            <person name="Lindquist E.A."/>
            <person name="Sun H."/>
            <person name="LaButti K.M."/>
            <person name="Schmutz J."/>
            <person name="Jabbour D."/>
            <person name="Luo H."/>
            <person name="Baker S.E."/>
            <person name="Pisabarro A.G."/>
            <person name="Walton J.D."/>
            <person name="Blanchette R.A."/>
            <person name="Henrissat B."/>
            <person name="Martin F."/>
            <person name="Cullen D."/>
            <person name="Hibbett D.S."/>
            <person name="Grigoriev I.V."/>
        </authorList>
    </citation>
    <scope>NUCLEOTIDE SEQUENCE [LARGE SCALE GENOMIC DNA]</scope>
    <source>
        <strain evidence="2">MUCL 33604</strain>
    </source>
</reference>
<dbReference type="AlphaFoldDB" id="A0A067PTC6"/>
<name>A0A067PTC6_9AGAM</name>
<protein>
    <submittedName>
        <fullName evidence="1">Uncharacterized protein</fullName>
    </submittedName>
</protein>
<dbReference type="HOGENOM" id="CLU_1199974_0_0_1"/>
<dbReference type="EMBL" id="KL197733">
    <property type="protein sequence ID" value="KDQ53601.1"/>
    <property type="molecule type" value="Genomic_DNA"/>
</dbReference>
<gene>
    <name evidence="1" type="ORF">JAAARDRAFT_429931</name>
</gene>